<evidence type="ECO:0000313" key="6">
    <source>
        <dbReference type="EMBL" id="CDF58433.1"/>
    </source>
</evidence>
<evidence type="ECO:0000256" key="1">
    <source>
        <dbReference type="ARBA" id="ARBA00004651"/>
    </source>
</evidence>
<dbReference type="GO" id="GO:0005886">
    <property type="term" value="C:plasma membrane"/>
    <property type="evidence" value="ECO:0007669"/>
    <property type="project" value="UniProtKB-SubCell"/>
</dbReference>
<dbReference type="eggNOG" id="COG1288">
    <property type="taxonomic scope" value="Bacteria"/>
</dbReference>
<gene>
    <name evidence="6" type="ORF">TCEL_00479</name>
</gene>
<name>R7RT21_9CLOT</name>
<evidence type="ECO:0000256" key="3">
    <source>
        <dbReference type="ARBA" id="ARBA00022692"/>
    </source>
</evidence>
<evidence type="ECO:0000313" key="7">
    <source>
        <dbReference type="Proteomes" id="UP000014923"/>
    </source>
</evidence>
<keyword evidence="2" id="KW-1003">Cell membrane</keyword>
<keyword evidence="4" id="KW-1133">Transmembrane helix</keyword>
<comment type="subcellular location">
    <subcellularLocation>
        <location evidence="1">Cell membrane</location>
        <topology evidence="1">Multi-pass membrane protein</topology>
    </subcellularLocation>
</comment>
<keyword evidence="5" id="KW-0472">Membrane</keyword>
<dbReference type="AlphaFoldDB" id="R7RT21"/>
<evidence type="ECO:0000256" key="2">
    <source>
        <dbReference type="ARBA" id="ARBA00022475"/>
    </source>
</evidence>
<evidence type="ECO:0000256" key="4">
    <source>
        <dbReference type="ARBA" id="ARBA00022989"/>
    </source>
</evidence>
<organism evidence="6 7">
    <name type="scientific">Thermobrachium celere DSM 8682</name>
    <dbReference type="NCBI Taxonomy" id="941824"/>
    <lineage>
        <taxon>Bacteria</taxon>
        <taxon>Bacillati</taxon>
        <taxon>Bacillota</taxon>
        <taxon>Clostridia</taxon>
        <taxon>Eubacteriales</taxon>
        <taxon>Clostridiaceae</taxon>
        <taxon>Thermobrachium</taxon>
    </lineage>
</organism>
<protein>
    <submittedName>
        <fullName evidence="6">C4-dicarboxylate anaerobic carrier</fullName>
    </submittedName>
</protein>
<dbReference type="HOGENOM" id="CLU_1521100_0_0_9"/>
<comment type="caution">
    <text evidence="6">The sequence shown here is derived from an EMBL/GenBank/DDBJ whole genome shotgun (WGS) entry which is preliminary data.</text>
</comment>
<reference evidence="6" key="1">
    <citation type="submission" date="2013-03" db="EMBL/GenBank/DDBJ databases">
        <title>Draft genome sequence of the hydrogen-ethanol-producing anaerobic alkalithermophilic Caloramator celere.</title>
        <authorList>
            <person name="Ciranna A."/>
            <person name="Larjo A."/>
            <person name="Kivisto A."/>
            <person name="Santala V."/>
            <person name="Roos C."/>
            <person name="Karp M."/>
        </authorList>
    </citation>
    <scope>NUCLEOTIDE SEQUENCE [LARGE SCALE GENOMIC DNA]</scope>
    <source>
        <strain evidence="6">DSM 8682</strain>
    </source>
</reference>
<dbReference type="EMBL" id="CAVN010000097">
    <property type="protein sequence ID" value="CDF58433.1"/>
    <property type="molecule type" value="Genomic_DNA"/>
</dbReference>
<proteinExistence type="predicted"/>
<evidence type="ECO:0000256" key="5">
    <source>
        <dbReference type="ARBA" id="ARBA00023136"/>
    </source>
</evidence>
<dbReference type="Proteomes" id="UP000014923">
    <property type="component" value="Unassembled WGS sequence"/>
</dbReference>
<keyword evidence="3" id="KW-0812">Transmembrane</keyword>
<dbReference type="Pfam" id="PF03606">
    <property type="entry name" value="DcuC"/>
    <property type="match status" value="1"/>
</dbReference>
<accession>R7RT21</accession>
<keyword evidence="7" id="KW-1185">Reference proteome</keyword>
<sequence>MSKKKKSFPTAFTVLFIVLILASILTYVVPSGLFSKLQYDGEKKVFVVTKPDGTTNEMPGTQETLNKLGVKIGIEKFEDGSIYKPIAIPRTYERVESNPQGLIDLLQAPIKGIQESIDIIVFVLIMGGLIGVLNSTGAFEAGIASLSRATKGKEFLLIVIITTLIAIG</sequence>
<dbReference type="InterPro" id="IPR018385">
    <property type="entry name" value="C4_dicarb_anaerob_car-like"/>
</dbReference>